<dbReference type="Pfam" id="PF13414">
    <property type="entry name" value="TPR_11"/>
    <property type="match status" value="1"/>
</dbReference>
<accession>A0A2M7YHF6</accession>
<keyword evidence="2 3" id="KW-0802">TPR repeat</keyword>
<organism evidence="4 5">
    <name type="scientific">bacterium (Candidatus Ratteibacteria) CG_4_9_14_3_um_filter_41_21</name>
    <dbReference type="NCBI Taxonomy" id="2014289"/>
    <lineage>
        <taxon>Bacteria</taxon>
        <taxon>Candidatus Ratteibacteria</taxon>
    </lineage>
</organism>
<dbReference type="PANTHER" id="PTHR44858:SF1">
    <property type="entry name" value="UDP-N-ACETYLGLUCOSAMINE--PEPTIDE N-ACETYLGLUCOSAMINYLTRANSFERASE SPINDLY-RELATED"/>
    <property type="match status" value="1"/>
</dbReference>
<dbReference type="Gene3D" id="1.25.40.10">
    <property type="entry name" value="Tetratricopeptide repeat domain"/>
    <property type="match status" value="2"/>
</dbReference>
<dbReference type="Pfam" id="PF13181">
    <property type="entry name" value="TPR_8"/>
    <property type="match status" value="1"/>
</dbReference>
<protein>
    <recommendedName>
        <fullName evidence="6">Tetratricopeptide repeat protein</fullName>
    </recommendedName>
</protein>
<keyword evidence="1" id="KW-0677">Repeat</keyword>
<reference evidence="5" key="1">
    <citation type="submission" date="2017-09" db="EMBL/GenBank/DDBJ databases">
        <title>Depth-based differentiation of microbial function through sediment-hosted aquifers and enrichment of novel symbionts in the deep terrestrial subsurface.</title>
        <authorList>
            <person name="Probst A.J."/>
            <person name="Ladd B."/>
            <person name="Jarett J.K."/>
            <person name="Geller-Mcgrath D.E."/>
            <person name="Sieber C.M.K."/>
            <person name="Emerson J.B."/>
            <person name="Anantharaman K."/>
            <person name="Thomas B.C."/>
            <person name="Malmstrom R."/>
            <person name="Stieglmeier M."/>
            <person name="Klingl A."/>
            <person name="Woyke T."/>
            <person name="Ryan C.M."/>
            <person name="Banfield J.F."/>
        </authorList>
    </citation>
    <scope>NUCLEOTIDE SEQUENCE [LARGE SCALE GENOMIC DNA]</scope>
</reference>
<evidence type="ECO:0000313" key="4">
    <source>
        <dbReference type="EMBL" id="PJA62407.1"/>
    </source>
</evidence>
<dbReference type="InterPro" id="IPR050498">
    <property type="entry name" value="Ycf3"/>
</dbReference>
<dbReference type="GO" id="GO:0046813">
    <property type="term" value="P:receptor-mediated virion attachment to host cell"/>
    <property type="evidence" value="ECO:0007669"/>
    <property type="project" value="TreeGrafter"/>
</dbReference>
<dbReference type="PROSITE" id="PS50005">
    <property type="entry name" value="TPR"/>
    <property type="match status" value="2"/>
</dbReference>
<dbReference type="SMART" id="SM00028">
    <property type="entry name" value="TPR"/>
    <property type="match status" value="3"/>
</dbReference>
<dbReference type="EMBL" id="PFWI01000039">
    <property type="protein sequence ID" value="PJA62407.1"/>
    <property type="molecule type" value="Genomic_DNA"/>
</dbReference>
<dbReference type="InterPro" id="IPR019734">
    <property type="entry name" value="TPR_rpt"/>
</dbReference>
<evidence type="ECO:0008006" key="6">
    <source>
        <dbReference type="Google" id="ProtNLM"/>
    </source>
</evidence>
<comment type="caution">
    <text evidence="4">The sequence shown here is derived from an EMBL/GenBank/DDBJ whole genome shotgun (WGS) entry which is preliminary data.</text>
</comment>
<gene>
    <name evidence="4" type="ORF">CO162_01245</name>
</gene>
<dbReference type="PROSITE" id="PS50293">
    <property type="entry name" value="TPR_REGION"/>
    <property type="match status" value="1"/>
</dbReference>
<evidence type="ECO:0000256" key="2">
    <source>
        <dbReference type="ARBA" id="ARBA00022803"/>
    </source>
</evidence>
<evidence type="ECO:0000313" key="5">
    <source>
        <dbReference type="Proteomes" id="UP000229213"/>
    </source>
</evidence>
<evidence type="ECO:0000256" key="1">
    <source>
        <dbReference type="ARBA" id="ARBA00022737"/>
    </source>
</evidence>
<proteinExistence type="predicted"/>
<evidence type="ECO:0000256" key="3">
    <source>
        <dbReference type="PROSITE-ProRule" id="PRU00339"/>
    </source>
</evidence>
<dbReference type="PANTHER" id="PTHR44858">
    <property type="entry name" value="TETRATRICOPEPTIDE REPEAT PROTEIN 6"/>
    <property type="match status" value="1"/>
</dbReference>
<sequence>MRVLRISGLVLMVLSLGVGISYAQTAKECYDKGIEYGSQGRFEEVEEEFKKALKIDQFYVPAEAGLKIIEDVLEKRVKNEFAIHLFKGAAYDSKGMFDEAIAECKKAIAINPNYAEAHTNLGLAYGDKGMFDEAIAECKKAIAINPNYAEAHTNLGLAYYNRRILTLG</sequence>
<dbReference type="SUPFAM" id="SSF48452">
    <property type="entry name" value="TPR-like"/>
    <property type="match status" value="1"/>
</dbReference>
<dbReference type="InterPro" id="IPR011990">
    <property type="entry name" value="TPR-like_helical_dom_sf"/>
</dbReference>
<dbReference type="Proteomes" id="UP000229213">
    <property type="component" value="Unassembled WGS sequence"/>
</dbReference>
<feature type="repeat" description="TPR" evidence="3">
    <location>
        <begin position="81"/>
        <end position="114"/>
    </location>
</feature>
<dbReference type="AlphaFoldDB" id="A0A2M7YHF6"/>
<name>A0A2M7YHF6_9BACT</name>
<dbReference type="Pfam" id="PF13431">
    <property type="entry name" value="TPR_17"/>
    <property type="match status" value="1"/>
</dbReference>
<feature type="repeat" description="TPR" evidence="3">
    <location>
        <begin position="115"/>
        <end position="148"/>
    </location>
</feature>
<dbReference type="GO" id="GO:0009279">
    <property type="term" value="C:cell outer membrane"/>
    <property type="evidence" value="ECO:0007669"/>
    <property type="project" value="TreeGrafter"/>
</dbReference>